<accession>B3V5X3</accession>
<evidence type="ECO:0000256" key="1">
    <source>
        <dbReference type="SAM" id="Coils"/>
    </source>
</evidence>
<keyword evidence="1" id="KW-0175">Coiled coil</keyword>
<reference evidence="2" key="1">
    <citation type="journal article" date="2008" name="ISME J.">
        <title>Hindsight in the relative abundance, metabolic potential and genome dynamics of uncultivated marine archaea from comparative metagenomic analyses of bathypelagic plankton of different oceanic regions.</title>
        <authorList>
            <person name="Martin-Cuadrado A.B."/>
            <person name="Rodriguez-Valera F."/>
            <person name="Moreira D."/>
            <person name="Alba J.C."/>
            <person name="Ivars-Martinez E."/>
            <person name="Henn M.R."/>
            <person name="Talla E."/>
            <person name="Lopez-Garcia P."/>
        </authorList>
    </citation>
    <scope>NUCLEOTIDE SEQUENCE</scope>
</reference>
<protein>
    <submittedName>
        <fullName evidence="2">Uncharacterized protein</fullName>
    </submittedName>
</protein>
<name>B3V5X3_9ARCH</name>
<dbReference type="EMBL" id="EU686624">
    <property type="protein sequence ID" value="ACF09697.1"/>
    <property type="molecule type" value="Genomic_DNA"/>
</dbReference>
<organism evidence="2">
    <name type="scientific">uncultured marine crenarchaeote AD1000-202-A2</name>
    <dbReference type="NCBI Taxonomy" id="526636"/>
    <lineage>
        <taxon>Archaea</taxon>
        <taxon>Nitrososphaerota</taxon>
        <taxon>Nitrososphaeria</taxon>
        <taxon>Nitrosopumilales</taxon>
        <taxon>environmental samples</taxon>
    </lineage>
</organism>
<sequence length="75" mass="8841">MSMEPKGYELLKVETKINALEKELAVLFEDLKKYETDGDSMSENPTYKKLQKMNVCCLKLLETYREYTNKLKNNI</sequence>
<evidence type="ECO:0000313" key="2">
    <source>
        <dbReference type="EMBL" id="ACF09697.1"/>
    </source>
</evidence>
<proteinExistence type="predicted"/>
<dbReference type="AlphaFoldDB" id="B3V5X3"/>
<feature type="coiled-coil region" evidence="1">
    <location>
        <begin position="10"/>
        <end position="37"/>
    </location>
</feature>